<dbReference type="InterPro" id="IPR001005">
    <property type="entry name" value="SANT/Myb"/>
</dbReference>
<keyword evidence="5" id="KW-0804">Transcription</keyword>
<dbReference type="Pfam" id="PF00249">
    <property type="entry name" value="Myb_DNA-binding"/>
    <property type="match status" value="2"/>
</dbReference>
<evidence type="ECO:0000256" key="6">
    <source>
        <dbReference type="ARBA" id="ARBA00023242"/>
    </source>
</evidence>
<dbReference type="PROSITE" id="PS50090">
    <property type="entry name" value="MYB_LIKE"/>
    <property type="match status" value="2"/>
</dbReference>
<gene>
    <name evidence="9" type="ORF">SAY86_010016</name>
</gene>
<feature type="domain" description="HTH myb-type" evidence="8">
    <location>
        <begin position="9"/>
        <end position="62"/>
    </location>
</feature>
<feature type="domain" description="HTH myb-type" evidence="8">
    <location>
        <begin position="63"/>
        <end position="117"/>
    </location>
</feature>
<proteinExistence type="predicted"/>
<comment type="caution">
    <text evidence="9">The sequence shown here is derived from an EMBL/GenBank/DDBJ whole genome shotgun (WGS) entry which is preliminary data.</text>
</comment>
<keyword evidence="10" id="KW-1185">Reference proteome</keyword>
<evidence type="ECO:0000256" key="5">
    <source>
        <dbReference type="ARBA" id="ARBA00023163"/>
    </source>
</evidence>
<dbReference type="InterPro" id="IPR017930">
    <property type="entry name" value="Myb_dom"/>
</dbReference>
<dbReference type="CDD" id="cd00167">
    <property type="entry name" value="SANT"/>
    <property type="match status" value="2"/>
</dbReference>
<dbReference type="GO" id="GO:0003677">
    <property type="term" value="F:DNA binding"/>
    <property type="evidence" value="ECO:0007669"/>
    <property type="project" value="UniProtKB-KW"/>
</dbReference>
<keyword evidence="4" id="KW-0238">DNA-binding</keyword>
<evidence type="ECO:0000256" key="3">
    <source>
        <dbReference type="ARBA" id="ARBA00023015"/>
    </source>
</evidence>
<dbReference type="PANTHER" id="PTHR48000">
    <property type="entry name" value="OS09G0431300 PROTEIN"/>
    <property type="match status" value="1"/>
</dbReference>
<dbReference type="AlphaFoldDB" id="A0AAN7QRQ1"/>
<evidence type="ECO:0000259" key="7">
    <source>
        <dbReference type="PROSITE" id="PS50090"/>
    </source>
</evidence>
<evidence type="ECO:0000256" key="4">
    <source>
        <dbReference type="ARBA" id="ARBA00023125"/>
    </source>
</evidence>
<evidence type="ECO:0000256" key="2">
    <source>
        <dbReference type="ARBA" id="ARBA00022737"/>
    </source>
</evidence>
<keyword evidence="6" id="KW-0539">Nucleus</keyword>
<comment type="subcellular location">
    <subcellularLocation>
        <location evidence="1">Nucleus</location>
    </subcellularLocation>
</comment>
<dbReference type="InterPro" id="IPR009057">
    <property type="entry name" value="Homeodomain-like_sf"/>
</dbReference>
<dbReference type="EMBL" id="JAXQNO010000019">
    <property type="protein sequence ID" value="KAK4775081.1"/>
    <property type="molecule type" value="Genomic_DNA"/>
</dbReference>
<dbReference type="FunFam" id="1.10.10.60:FF:000222">
    <property type="entry name" value="Transcription factor MYB36"/>
    <property type="match status" value="1"/>
</dbReference>
<dbReference type="PROSITE" id="PS51294">
    <property type="entry name" value="HTH_MYB"/>
    <property type="match status" value="2"/>
</dbReference>
<evidence type="ECO:0000259" key="8">
    <source>
        <dbReference type="PROSITE" id="PS51294"/>
    </source>
</evidence>
<dbReference type="FunFam" id="1.10.10.60:FF:000015">
    <property type="entry name" value="Transcription factor RAX3"/>
    <property type="match status" value="1"/>
</dbReference>
<evidence type="ECO:0000256" key="1">
    <source>
        <dbReference type="ARBA" id="ARBA00004123"/>
    </source>
</evidence>
<dbReference type="PANTHER" id="PTHR48000:SF46">
    <property type="entry name" value="TRANSCRIPTION FACTOR MYB36"/>
    <property type="match status" value="1"/>
</dbReference>
<feature type="domain" description="Myb-like" evidence="7">
    <location>
        <begin position="9"/>
        <end position="62"/>
    </location>
</feature>
<dbReference type="SMART" id="SM00717">
    <property type="entry name" value="SANT"/>
    <property type="match status" value="2"/>
</dbReference>
<dbReference type="SUPFAM" id="SSF46689">
    <property type="entry name" value="Homeodomain-like"/>
    <property type="match status" value="1"/>
</dbReference>
<keyword evidence="3" id="KW-0805">Transcription regulation</keyword>
<organism evidence="9 10">
    <name type="scientific">Trapa natans</name>
    <name type="common">Water chestnut</name>
    <dbReference type="NCBI Taxonomy" id="22666"/>
    <lineage>
        <taxon>Eukaryota</taxon>
        <taxon>Viridiplantae</taxon>
        <taxon>Streptophyta</taxon>
        <taxon>Embryophyta</taxon>
        <taxon>Tracheophyta</taxon>
        <taxon>Spermatophyta</taxon>
        <taxon>Magnoliopsida</taxon>
        <taxon>eudicotyledons</taxon>
        <taxon>Gunneridae</taxon>
        <taxon>Pentapetalae</taxon>
        <taxon>rosids</taxon>
        <taxon>malvids</taxon>
        <taxon>Myrtales</taxon>
        <taxon>Lythraceae</taxon>
        <taxon>Trapa</taxon>
    </lineage>
</organism>
<dbReference type="Gene3D" id="1.10.10.60">
    <property type="entry name" value="Homeodomain-like"/>
    <property type="match status" value="2"/>
</dbReference>
<evidence type="ECO:0000313" key="9">
    <source>
        <dbReference type="EMBL" id="KAK4775081.1"/>
    </source>
</evidence>
<feature type="domain" description="Myb-like" evidence="7">
    <location>
        <begin position="63"/>
        <end position="113"/>
    </location>
</feature>
<name>A0AAN7QRQ1_TRANT</name>
<reference evidence="9 10" key="1">
    <citation type="journal article" date="2023" name="Hortic Res">
        <title>Pangenome of water caltrop reveals structural variations and asymmetric subgenome divergence after allopolyploidization.</title>
        <authorList>
            <person name="Zhang X."/>
            <person name="Chen Y."/>
            <person name="Wang L."/>
            <person name="Yuan Y."/>
            <person name="Fang M."/>
            <person name="Shi L."/>
            <person name="Lu R."/>
            <person name="Comes H.P."/>
            <person name="Ma Y."/>
            <person name="Chen Y."/>
            <person name="Huang G."/>
            <person name="Zhou Y."/>
            <person name="Zheng Z."/>
            <person name="Qiu Y."/>
        </authorList>
    </citation>
    <scope>NUCLEOTIDE SEQUENCE [LARGE SCALE GENOMIC DNA]</scope>
    <source>
        <strain evidence="9">F231</strain>
    </source>
</reference>
<protein>
    <submittedName>
        <fullName evidence="9">Uncharacterized protein</fullName>
    </submittedName>
</protein>
<sequence>MGRAPCCDKANVKKGPWAPDEDAKLKAYIEKYGTGGNWIALPHKVGLKRCGKSCRLRWLNYLRPNLKHGGFTEEEDNIICSLYISIGSRWSIIAAQLPGRTDNDIKNYWNTRLKKKLLGRRKQSNAKGRIVVNSEANWPDKDPPQASELSNSALERLQLHMQFQYLPNPLSYFYNNPALWSKIHPLLQENMVQSLRFMPQHAVDLYTPEHGSRSPALASCQRAFQQPISEKIGNLDPQVELGTYSDPMYDNSRSLATVAISGISSCSVGPTPINYTSDMITSNIDQLSDTRYTAAELENMANSRIGGVMSKEELEFDYFKSSNGSDECFNRWSKDFHMRYPLNPLDGSAVQHKGIETSYEYNQP</sequence>
<evidence type="ECO:0000313" key="10">
    <source>
        <dbReference type="Proteomes" id="UP001346149"/>
    </source>
</evidence>
<dbReference type="Proteomes" id="UP001346149">
    <property type="component" value="Unassembled WGS sequence"/>
</dbReference>
<keyword evidence="2" id="KW-0677">Repeat</keyword>
<accession>A0AAN7QRQ1</accession>
<dbReference type="GO" id="GO:0005634">
    <property type="term" value="C:nucleus"/>
    <property type="evidence" value="ECO:0007669"/>
    <property type="project" value="UniProtKB-SubCell"/>
</dbReference>